<keyword evidence="1" id="KW-0472">Membrane</keyword>
<protein>
    <submittedName>
        <fullName evidence="2">Type IV pilus assembly protein PilO</fullName>
    </submittedName>
</protein>
<reference evidence="2 3" key="1">
    <citation type="submission" date="2019-03" db="EMBL/GenBank/DDBJ databases">
        <title>Subsurface microbial communities from deep shales in Ohio and West Virginia, USA.</title>
        <authorList>
            <person name="Wrighton K."/>
        </authorList>
    </citation>
    <scope>NUCLEOTIDE SEQUENCE [LARGE SCALE GENOMIC DNA]</scope>
    <source>
        <strain evidence="2 3">MSL 6dP</strain>
    </source>
</reference>
<name>A0A4R8H0U4_9FIRM</name>
<evidence type="ECO:0000313" key="3">
    <source>
        <dbReference type="Proteomes" id="UP000295832"/>
    </source>
</evidence>
<dbReference type="EMBL" id="SOEG01000004">
    <property type="protein sequence ID" value="TDX53028.1"/>
    <property type="molecule type" value="Genomic_DNA"/>
</dbReference>
<dbReference type="Gene3D" id="3.30.70.60">
    <property type="match status" value="1"/>
</dbReference>
<feature type="transmembrane region" description="Helical" evidence="1">
    <location>
        <begin position="15"/>
        <end position="32"/>
    </location>
</feature>
<keyword evidence="3" id="KW-1185">Reference proteome</keyword>
<dbReference type="GO" id="GO:0043107">
    <property type="term" value="P:type IV pilus-dependent motility"/>
    <property type="evidence" value="ECO:0007669"/>
    <property type="project" value="InterPro"/>
</dbReference>
<proteinExistence type="predicted"/>
<dbReference type="InterPro" id="IPR007445">
    <property type="entry name" value="PilO"/>
</dbReference>
<dbReference type="PANTHER" id="PTHR39555">
    <property type="entry name" value="FIMBRIAL ASSEMBLY PROTEIN PILO-LIKE PROTEIN-RELATED"/>
    <property type="match status" value="1"/>
</dbReference>
<comment type="caution">
    <text evidence="2">The sequence shown here is derived from an EMBL/GenBank/DDBJ whole genome shotgun (WGS) entry which is preliminary data.</text>
</comment>
<dbReference type="InterPro" id="IPR014717">
    <property type="entry name" value="Transl_elong_EF1B/ribsomal_bS6"/>
</dbReference>
<dbReference type="Pfam" id="PF04350">
    <property type="entry name" value="PilO"/>
    <property type="match status" value="1"/>
</dbReference>
<dbReference type="GO" id="GO:0043683">
    <property type="term" value="P:type IV pilus assembly"/>
    <property type="evidence" value="ECO:0007669"/>
    <property type="project" value="InterPro"/>
</dbReference>
<keyword evidence="1" id="KW-1133">Transmembrane helix</keyword>
<evidence type="ECO:0000313" key="2">
    <source>
        <dbReference type="EMBL" id="TDX53028.1"/>
    </source>
</evidence>
<sequence>MILLLNKLQPREKKLLISFASLLLIFGFYYLYSNQTESLDINRSNLDSSIRDLRINSNKIGKSTVLKAKYEKLLDELDNRQKNFLKQGEEINFLLDLNDLSLNTGVSLLSIKPGKVTQEDIYLKVPIELKIQGSYDKIVKYMEKIKSLSYLTRIEKINILSQKGLAGNLKVEMTLMSYALDRREVK</sequence>
<dbReference type="Proteomes" id="UP000295832">
    <property type="component" value="Unassembled WGS sequence"/>
</dbReference>
<dbReference type="PANTHER" id="PTHR39555:SF1">
    <property type="entry name" value="TYPE IV PILUS INNER MEMBRANE COMPONENT PILO"/>
    <property type="match status" value="1"/>
</dbReference>
<evidence type="ECO:0000256" key="1">
    <source>
        <dbReference type="SAM" id="Phobius"/>
    </source>
</evidence>
<dbReference type="AlphaFoldDB" id="A0A4R8H0U4"/>
<keyword evidence="1" id="KW-0812">Transmembrane</keyword>
<gene>
    <name evidence="2" type="ORF">C7959_104158</name>
</gene>
<accession>A0A4R8H0U4</accession>
<organism evidence="2 3">
    <name type="scientific">Orenia marismortui</name>
    <dbReference type="NCBI Taxonomy" id="46469"/>
    <lineage>
        <taxon>Bacteria</taxon>
        <taxon>Bacillati</taxon>
        <taxon>Bacillota</taxon>
        <taxon>Clostridia</taxon>
        <taxon>Halanaerobiales</taxon>
        <taxon>Halobacteroidaceae</taxon>
        <taxon>Orenia</taxon>
    </lineage>
</organism>